<dbReference type="SMART" id="SM00409">
    <property type="entry name" value="IG"/>
    <property type="match status" value="5"/>
</dbReference>
<keyword evidence="9" id="KW-1185">Reference proteome</keyword>
<evidence type="ECO:0000313" key="9">
    <source>
        <dbReference type="Proteomes" id="UP001369086"/>
    </source>
</evidence>
<dbReference type="EMBL" id="JAHFZB010000037">
    <property type="protein sequence ID" value="KAK6469811.1"/>
    <property type="molecule type" value="Genomic_DNA"/>
</dbReference>
<dbReference type="InterPro" id="IPR003599">
    <property type="entry name" value="Ig_sub"/>
</dbReference>
<dbReference type="Proteomes" id="UP001369086">
    <property type="component" value="Unassembled WGS sequence"/>
</dbReference>
<feature type="domain" description="Ig-like" evidence="7">
    <location>
        <begin position="457"/>
        <end position="536"/>
    </location>
</feature>
<evidence type="ECO:0000256" key="6">
    <source>
        <dbReference type="SAM" id="SignalP"/>
    </source>
</evidence>
<dbReference type="Pfam" id="PF24518">
    <property type="entry name" value="Ig_CD22"/>
    <property type="match status" value="1"/>
</dbReference>
<dbReference type="InterPro" id="IPR007110">
    <property type="entry name" value="Ig-like_dom"/>
</dbReference>
<dbReference type="SMART" id="SM00408">
    <property type="entry name" value="IGc2"/>
    <property type="match status" value="3"/>
</dbReference>
<evidence type="ECO:0000256" key="3">
    <source>
        <dbReference type="ARBA" id="ARBA00045430"/>
    </source>
</evidence>
<feature type="domain" description="Ig-like" evidence="7">
    <location>
        <begin position="234"/>
        <end position="312"/>
    </location>
</feature>
<evidence type="ECO:0000313" key="8">
    <source>
        <dbReference type="EMBL" id="KAK6469811.1"/>
    </source>
</evidence>
<dbReference type="InterPro" id="IPR036179">
    <property type="entry name" value="Ig-like_dom_sf"/>
</dbReference>
<feature type="signal peptide" evidence="6">
    <location>
        <begin position="1"/>
        <end position="22"/>
    </location>
</feature>
<keyword evidence="6" id="KW-0732">Signal</keyword>
<dbReference type="PROSITE" id="PS50835">
    <property type="entry name" value="IG_LIKE"/>
    <property type="match status" value="4"/>
</dbReference>
<gene>
    <name evidence="8" type="ORF">HHUSO_G31346</name>
</gene>
<sequence length="574" mass="63838">MFVKEIFCTLVTSLFIVPAVQGGYWGVNYPPQEMCALRGSSVVIPCTYDYPERFDTVLTVETVKWFRSSIPGITDRDTYVYHSTGINVSLEYKHRTKYLGNKVKNCTLQIRDLQSTDTDKYYFKFETNHPAGKWTGASGVSLSITEPKVTLDPPVPDHTVKEGSFIHLTCGFDRCTLSESSFVWYREGQPISNEKLNKLQFNVSYEHSGKYCCATAENSSFKSEEINLIVKYSPKNTSVSVRAPGGIVEGSSVTLTCTSNANPPVSSYTWFKNQSNVMKSGSEQNLIFANISLCDSGEYYCESSNEIGRQISPAVQIRVKSLTIYFPFFFFFFLSDKMNTILVAIVGIQAAIIFALLVVICVQWLKSKSPQENSQNIQPSSGGDTYATIDLKTLGSDYDTLQSSFVWYREGQPIRNATSNNLQFNVSHEHSGNYYCATNENSNIKSKAFKLNVKYPPRNTSVSVSPPGEIVPGIPVILTCSSNANPPVSSYTWFKTSRNHVVKSGPEQSLIFENISLHDSGEYYCESINEIGRSVSLVVPLTVNSTMNTIIIVLMGLVAAVNIVILVVVVKVRK</sequence>
<dbReference type="Gene3D" id="2.60.40.10">
    <property type="entry name" value="Immunoglobulins"/>
    <property type="match status" value="5"/>
</dbReference>
<feature type="domain" description="Ig-like" evidence="7">
    <location>
        <begin position="370"/>
        <end position="452"/>
    </location>
</feature>
<evidence type="ECO:0000256" key="4">
    <source>
        <dbReference type="ARBA" id="ARBA00046458"/>
    </source>
</evidence>
<keyword evidence="5" id="KW-0812">Transmembrane</keyword>
<keyword evidence="5" id="KW-0472">Membrane</keyword>
<feature type="chain" id="PRO_5047285208" description="B-cell receptor CD22" evidence="6">
    <location>
        <begin position="23"/>
        <end position="574"/>
    </location>
</feature>
<dbReference type="InterPro" id="IPR056386">
    <property type="entry name" value="Ig_CD22"/>
</dbReference>
<evidence type="ECO:0000256" key="2">
    <source>
        <dbReference type="ARBA" id="ARBA00041781"/>
    </source>
</evidence>
<evidence type="ECO:0000259" key="7">
    <source>
        <dbReference type="PROSITE" id="PS50835"/>
    </source>
</evidence>
<feature type="transmembrane region" description="Helical" evidence="5">
    <location>
        <begin position="341"/>
        <end position="365"/>
    </location>
</feature>
<dbReference type="PANTHER" id="PTHR46013:SF4">
    <property type="entry name" value="B-CELL RECEPTOR CD22-RELATED"/>
    <property type="match status" value="1"/>
</dbReference>
<dbReference type="Pfam" id="PF13895">
    <property type="entry name" value="Ig_2"/>
    <property type="match status" value="3"/>
</dbReference>
<evidence type="ECO:0000256" key="1">
    <source>
        <dbReference type="ARBA" id="ARBA00040106"/>
    </source>
</evidence>
<comment type="caution">
    <text evidence="8">The sequence shown here is derived from an EMBL/GenBank/DDBJ whole genome shotgun (WGS) entry which is preliminary data.</text>
</comment>
<protein>
    <recommendedName>
        <fullName evidence="1">B-cell receptor CD22</fullName>
    </recommendedName>
    <alternativeName>
        <fullName evidence="2">Sialic acid-binding Ig-like lectin 2</fullName>
    </alternativeName>
</protein>
<feature type="transmembrane region" description="Helical" evidence="5">
    <location>
        <begin position="550"/>
        <end position="570"/>
    </location>
</feature>
<accession>A0ABR0YAZ6</accession>
<dbReference type="InterPro" id="IPR013783">
    <property type="entry name" value="Ig-like_fold"/>
</dbReference>
<comment type="subunit">
    <text evidence="4">Predominantly monomer of isoform CD22-beta. Also found as heterodimer of isoform CD22-beta and a shorter isoform. Interacts with PTPN6/SHP-1, LYN, SYK, PIK3R1/PIK3R2 and PLCG1 upon phosphorylation. Interacts with GRB2, INPP5D and SHC1 upon phosphorylation. May form a complex with INPP5D/SHIP, GRB2 and SHC1.</text>
</comment>
<keyword evidence="5" id="KW-1133">Transmembrane helix</keyword>
<name>A0ABR0YAZ6_HUSHU</name>
<evidence type="ECO:0000256" key="5">
    <source>
        <dbReference type="SAM" id="Phobius"/>
    </source>
</evidence>
<dbReference type="SUPFAM" id="SSF48726">
    <property type="entry name" value="Immunoglobulin"/>
    <property type="match status" value="5"/>
</dbReference>
<reference evidence="8 9" key="1">
    <citation type="submission" date="2021-05" db="EMBL/GenBank/DDBJ databases">
        <authorList>
            <person name="Zahm M."/>
            <person name="Klopp C."/>
            <person name="Cabau C."/>
            <person name="Kuhl H."/>
            <person name="Suciu R."/>
            <person name="Ciorpac M."/>
            <person name="Holostenco D."/>
            <person name="Gessner J."/>
            <person name="Wuertz S."/>
            <person name="Hohne C."/>
            <person name="Stock M."/>
            <person name="Gislard M."/>
            <person name="Lluch J."/>
            <person name="Milhes M."/>
            <person name="Lampietro C."/>
            <person name="Lopez Roques C."/>
            <person name="Donnadieu C."/>
            <person name="Du K."/>
            <person name="Schartl M."/>
            <person name="Guiguen Y."/>
        </authorList>
    </citation>
    <scope>NUCLEOTIDE SEQUENCE [LARGE SCALE GENOMIC DNA]</scope>
    <source>
        <strain evidence="8">Hh-F2</strain>
        <tissue evidence="8">Blood</tissue>
    </source>
</reference>
<proteinExistence type="predicted"/>
<organism evidence="8 9">
    <name type="scientific">Huso huso</name>
    <name type="common">Beluga</name>
    <name type="synonym">Acipenser huso</name>
    <dbReference type="NCBI Taxonomy" id="61971"/>
    <lineage>
        <taxon>Eukaryota</taxon>
        <taxon>Metazoa</taxon>
        <taxon>Chordata</taxon>
        <taxon>Craniata</taxon>
        <taxon>Vertebrata</taxon>
        <taxon>Euteleostomi</taxon>
        <taxon>Actinopterygii</taxon>
        <taxon>Chondrostei</taxon>
        <taxon>Acipenseriformes</taxon>
        <taxon>Acipenseridae</taxon>
        <taxon>Huso</taxon>
    </lineage>
</organism>
<dbReference type="PANTHER" id="PTHR46013">
    <property type="entry name" value="VASCULAR CELL ADHESION MOLECULE 1"/>
    <property type="match status" value="1"/>
</dbReference>
<feature type="domain" description="Ig-like" evidence="7">
    <location>
        <begin position="147"/>
        <end position="229"/>
    </location>
</feature>
<dbReference type="InterPro" id="IPR003598">
    <property type="entry name" value="Ig_sub2"/>
</dbReference>
<comment type="function">
    <text evidence="3">Most highly expressed siglec (sialic acid-binding immunoglobulin-like lectin) on B-cells that plays a role in various aspects of B-cell biology including differentiation, antigen presentation, and trafficking to bone marrow. Binds to alpha 2,6-linked sialic acid residues of surface molecules such as CD22 itself, CD45 and IgM in a cis configuration. Can also bind to ligands on other cells as an adhesion molecule in a trans configuration. Acts as an inhibitory coreceptor on the surface of B-cells and inhibits B-cell receptor induced signaling, characterized by inhibition of the calcium mobilization and cellular activation. Mechanistically, the immunoreceptor tyrosine-based inhibitory motif domain is phosphorylated by the Src kinase LYN, which in turn leads to the recruitment of the protein tyrosine phosphatase 1/PTPN6, leading to the negative regulation of BCR signaling. If this negative signaling from is of sufficient strength, apoptosis of the B-cell can be induced.</text>
</comment>